<dbReference type="AlphaFoldDB" id="A0A8J3WLU7"/>
<gene>
    <name evidence="4" type="ORF">Psi01_48780</name>
</gene>
<protein>
    <recommendedName>
        <fullName evidence="2">Anti-sigma factor antagonist</fullName>
    </recommendedName>
</protein>
<dbReference type="RefSeq" id="WP_204066386.1">
    <property type="nucleotide sequence ID" value="NZ_BOOJ01000040.1"/>
</dbReference>
<evidence type="ECO:0000256" key="1">
    <source>
        <dbReference type="ARBA" id="ARBA00009013"/>
    </source>
</evidence>
<dbReference type="InterPro" id="IPR036513">
    <property type="entry name" value="STAS_dom_sf"/>
</dbReference>
<reference evidence="4 5" key="1">
    <citation type="submission" date="2021-01" db="EMBL/GenBank/DDBJ databases">
        <title>Whole genome shotgun sequence of Planobispora siamensis NBRC 107568.</title>
        <authorList>
            <person name="Komaki H."/>
            <person name="Tamura T."/>
        </authorList>
    </citation>
    <scope>NUCLEOTIDE SEQUENCE [LARGE SCALE GENOMIC DNA]</scope>
    <source>
        <strain evidence="4 5">NBRC 107568</strain>
    </source>
</reference>
<feature type="domain" description="STAS" evidence="3">
    <location>
        <begin position="4"/>
        <end position="112"/>
    </location>
</feature>
<dbReference type="CDD" id="cd07043">
    <property type="entry name" value="STAS_anti-anti-sigma_factors"/>
    <property type="match status" value="1"/>
</dbReference>
<dbReference type="PROSITE" id="PS50801">
    <property type="entry name" value="STAS"/>
    <property type="match status" value="1"/>
</dbReference>
<dbReference type="GO" id="GO:0043856">
    <property type="term" value="F:anti-sigma factor antagonist activity"/>
    <property type="evidence" value="ECO:0007669"/>
    <property type="project" value="InterPro"/>
</dbReference>
<evidence type="ECO:0000313" key="5">
    <source>
        <dbReference type="Proteomes" id="UP000619788"/>
    </source>
</evidence>
<evidence type="ECO:0000313" key="4">
    <source>
        <dbReference type="EMBL" id="GIH94248.1"/>
    </source>
</evidence>
<comment type="similarity">
    <text evidence="1 2">Belongs to the anti-sigma-factor antagonist family.</text>
</comment>
<comment type="caution">
    <text evidence="4">The sequence shown here is derived from an EMBL/GenBank/DDBJ whole genome shotgun (WGS) entry which is preliminary data.</text>
</comment>
<dbReference type="Gene3D" id="3.30.750.24">
    <property type="entry name" value="STAS domain"/>
    <property type="match status" value="1"/>
</dbReference>
<evidence type="ECO:0000256" key="2">
    <source>
        <dbReference type="RuleBase" id="RU003749"/>
    </source>
</evidence>
<dbReference type="Pfam" id="PF13466">
    <property type="entry name" value="STAS_2"/>
    <property type="match status" value="1"/>
</dbReference>
<dbReference type="InterPro" id="IPR003658">
    <property type="entry name" value="Anti-sigma_ant"/>
</dbReference>
<dbReference type="EMBL" id="BOOJ01000040">
    <property type="protein sequence ID" value="GIH94248.1"/>
    <property type="molecule type" value="Genomic_DNA"/>
</dbReference>
<proteinExistence type="inferred from homology"/>
<sequence length="112" mass="12011">MTVLSLTITDHPAVTVIALNGEIDALTADHLRQAIDQALARGRTHLVVDTAGLGFCDSLGLHTLIAGQRRAASAGGSLRLVHAHGYLQRLLELTQLTGLFPRDPQSEQLLVR</sequence>
<keyword evidence="5" id="KW-1185">Reference proteome</keyword>
<evidence type="ECO:0000259" key="3">
    <source>
        <dbReference type="PROSITE" id="PS50801"/>
    </source>
</evidence>
<dbReference type="Proteomes" id="UP000619788">
    <property type="component" value="Unassembled WGS sequence"/>
</dbReference>
<name>A0A8J3WLU7_9ACTN</name>
<dbReference type="InterPro" id="IPR002645">
    <property type="entry name" value="STAS_dom"/>
</dbReference>
<dbReference type="PANTHER" id="PTHR33495:SF2">
    <property type="entry name" value="ANTI-SIGMA FACTOR ANTAGONIST TM_1081-RELATED"/>
    <property type="match status" value="1"/>
</dbReference>
<dbReference type="PANTHER" id="PTHR33495">
    <property type="entry name" value="ANTI-SIGMA FACTOR ANTAGONIST TM_1081-RELATED-RELATED"/>
    <property type="match status" value="1"/>
</dbReference>
<dbReference type="SUPFAM" id="SSF52091">
    <property type="entry name" value="SpoIIaa-like"/>
    <property type="match status" value="1"/>
</dbReference>
<dbReference type="InterPro" id="IPR058548">
    <property type="entry name" value="MlaB-like_STAS"/>
</dbReference>
<accession>A0A8J3WLU7</accession>
<organism evidence="4 5">
    <name type="scientific">Planobispora siamensis</name>
    <dbReference type="NCBI Taxonomy" id="936338"/>
    <lineage>
        <taxon>Bacteria</taxon>
        <taxon>Bacillati</taxon>
        <taxon>Actinomycetota</taxon>
        <taxon>Actinomycetes</taxon>
        <taxon>Streptosporangiales</taxon>
        <taxon>Streptosporangiaceae</taxon>
        <taxon>Planobispora</taxon>
    </lineage>
</organism>
<dbReference type="NCBIfam" id="TIGR00377">
    <property type="entry name" value="ant_ant_sig"/>
    <property type="match status" value="1"/>
</dbReference>